<dbReference type="Proteomes" id="UP001283361">
    <property type="component" value="Unassembled WGS sequence"/>
</dbReference>
<dbReference type="InterPro" id="IPR016186">
    <property type="entry name" value="C-type_lectin-like/link_sf"/>
</dbReference>
<dbReference type="Pfam" id="PF00059">
    <property type="entry name" value="Lectin_C"/>
    <property type="match status" value="1"/>
</dbReference>
<dbReference type="EMBL" id="JAWDGP010001087">
    <property type="protein sequence ID" value="KAK3794853.1"/>
    <property type="molecule type" value="Genomic_DNA"/>
</dbReference>
<feature type="signal peptide" evidence="4">
    <location>
        <begin position="1"/>
        <end position="25"/>
    </location>
</feature>
<gene>
    <name evidence="6" type="ORF">RRG08_001004</name>
</gene>
<protein>
    <recommendedName>
        <fullName evidence="5">C-type lectin domain-containing protein</fullName>
    </recommendedName>
</protein>
<feature type="domain" description="C-type lectin" evidence="5">
    <location>
        <begin position="27"/>
        <end position="142"/>
    </location>
</feature>
<proteinExistence type="predicted"/>
<dbReference type="SMART" id="SM00034">
    <property type="entry name" value="CLECT"/>
    <property type="match status" value="1"/>
</dbReference>
<evidence type="ECO:0000256" key="3">
    <source>
        <dbReference type="ARBA" id="ARBA00023180"/>
    </source>
</evidence>
<dbReference type="InterPro" id="IPR016187">
    <property type="entry name" value="CTDL_fold"/>
</dbReference>
<comment type="caution">
    <text evidence="6">The sequence shown here is derived from an EMBL/GenBank/DDBJ whole genome shotgun (WGS) entry which is preliminary data.</text>
</comment>
<dbReference type="PROSITE" id="PS50041">
    <property type="entry name" value="C_TYPE_LECTIN_2"/>
    <property type="match status" value="1"/>
</dbReference>
<evidence type="ECO:0000256" key="4">
    <source>
        <dbReference type="SAM" id="SignalP"/>
    </source>
</evidence>
<evidence type="ECO:0000313" key="7">
    <source>
        <dbReference type="Proteomes" id="UP001283361"/>
    </source>
</evidence>
<dbReference type="PANTHER" id="PTHR46490:SF6">
    <property type="entry name" value="ASIALOGLYCOPROTEIN RECEPTOR 1-LIKE-RELATED"/>
    <property type="match status" value="1"/>
</dbReference>
<dbReference type="SUPFAM" id="SSF56436">
    <property type="entry name" value="C-type lectin-like"/>
    <property type="match status" value="2"/>
</dbReference>
<dbReference type="Gene3D" id="3.10.100.10">
    <property type="entry name" value="Mannose-Binding Protein A, subunit A"/>
    <property type="match status" value="1"/>
</dbReference>
<reference evidence="6" key="1">
    <citation type="journal article" date="2023" name="G3 (Bethesda)">
        <title>A reference genome for the long-term kleptoplast-retaining sea slug Elysia crispata morphotype clarki.</title>
        <authorList>
            <person name="Eastman K.E."/>
            <person name="Pendleton A.L."/>
            <person name="Shaikh M.A."/>
            <person name="Suttiyut T."/>
            <person name="Ogas R."/>
            <person name="Tomko P."/>
            <person name="Gavelis G."/>
            <person name="Widhalm J.R."/>
            <person name="Wisecaver J.H."/>
        </authorList>
    </citation>
    <scope>NUCLEOTIDE SEQUENCE</scope>
    <source>
        <strain evidence="6">ECLA1</strain>
    </source>
</reference>
<keyword evidence="7" id="KW-1185">Reference proteome</keyword>
<evidence type="ECO:0000259" key="5">
    <source>
        <dbReference type="PROSITE" id="PS50041"/>
    </source>
</evidence>
<dbReference type="AlphaFoldDB" id="A0AAE1AVV8"/>
<organism evidence="6 7">
    <name type="scientific">Elysia crispata</name>
    <name type="common">lettuce slug</name>
    <dbReference type="NCBI Taxonomy" id="231223"/>
    <lineage>
        <taxon>Eukaryota</taxon>
        <taxon>Metazoa</taxon>
        <taxon>Spiralia</taxon>
        <taxon>Lophotrochozoa</taxon>
        <taxon>Mollusca</taxon>
        <taxon>Gastropoda</taxon>
        <taxon>Heterobranchia</taxon>
        <taxon>Euthyneura</taxon>
        <taxon>Panpulmonata</taxon>
        <taxon>Sacoglossa</taxon>
        <taxon>Placobranchoidea</taxon>
        <taxon>Plakobranchidae</taxon>
        <taxon>Elysia</taxon>
    </lineage>
</organism>
<dbReference type="InterPro" id="IPR001304">
    <property type="entry name" value="C-type_lectin-like"/>
</dbReference>
<sequence length="207" mass="23443">MHSVILVFVVLLAISVVGVCPPGWAQRDRSCYFLFDQPVGREQAAQLCASHSATLVSYKDKEEWTYLSNLEHSTQLQVGAWTDLVFTQSKTWKWENSKDPFVKLSNWYMNGHISGAPTSTVAKKVVKRDIDSRDLCDISNGWFKLHIRCYKRFRPDNWKGAISLCLAEQGQMFSPSNQKELDSAASMFDLGTGMWVDVTTDDVSVIH</sequence>
<dbReference type="CDD" id="cd00037">
    <property type="entry name" value="CLECT"/>
    <property type="match status" value="1"/>
</dbReference>
<feature type="chain" id="PRO_5042228069" description="C-type lectin domain-containing protein" evidence="4">
    <location>
        <begin position="26"/>
        <end position="207"/>
    </location>
</feature>
<accession>A0AAE1AVV8</accession>
<keyword evidence="4" id="KW-0732">Signal</keyword>
<keyword evidence="1" id="KW-0430">Lectin</keyword>
<evidence type="ECO:0000256" key="1">
    <source>
        <dbReference type="ARBA" id="ARBA00022734"/>
    </source>
</evidence>
<name>A0AAE1AVV8_9GAST</name>
<dbReference type="PANTHER" id="PTHR46490">
    <property type="entry name" value="C-TYPE LECTIN DOMAIN FAMILY 12 MEMBER A-RELATED"/>
    <property type="match status" value="1"/>
</dbReference>
<evidence type="ECO:0000256" key="2">
    <source>
        <dbReference type="ARBA" id="ARBA00023157"/>
    </source>
</evidence>
<keyword evidence="2" id="KW-1015">Disulfide bond</keyword>
<keyword evidence="3" id="KW-0325">Glycoprotein</keyword>
<dbReference type="GO" id="GO:0030246">
    <property type="term" value="F:carbohydrate binding"/>
    <property type="evidence" value="ECO:0007669"/>
    <property type="project" value="UniProtKB-KW"/>
</dbReference>
<evidence type="ECO:0000313" key="6">
    <source>
        <dbReference type="EMBL" id="KAK3794853.1"/>
    </source>
</evidence>
<dbReference type="InterPro" id="IPR052309">
    <property type="entry name" value="C-type_Lectin_Domain_Fam1"/>
</dbReference>